<keyword evidence="8" id="KW-1185">Reference proteome</keyword>
<evidence type="ECO:0000256" key="1">
    <source>
        <dbReference type="ARBA" id="ARBA00022801"/>
    </source>
</evidence>
<dbReference type="RefSeq" id="WP_258541429.1">
    <property type="nucleotide sequence ID" value="NZ_OU015584.1"/>
</dbReference>
<dbReference type="PANTHER" id="PTHR14226:SF29">
    <property type="entry name" value="NEUROPATHY TARGET ESTERASE SWS"/>
    <property type="match status" value="1"/>
</dbReference>
<dbReference type="Pfam" id="PF01734">
    <property type="entry name" value="Patatin"/>
    <property type="match status" value="1"/>
</dbReference>
<evidence type="ECO:0000256" key="2">
    <source>
        <dbReference type="ARBA" id="ARBA00022963"/>
    </source>
</evidence>
<sequence length="253" mass="27818">MAQERQKIGLALGGGAVLGAAHVGVLKALEEFEVKVDYIAGTSIGAFVGAFYAFGMHWQKIKEIAIEMNWMDITSIRLSKYGLMSNDKMETILAEHLGDKRIEDAQIPIWMIATDLETGNKVVLKEGALANAVKASTCIPGVFSPIEHDSKLLVDGGIVENVPIETLGEMGANYKIGVDLNSKHRQEKPSHLLDILTYSFQYLMQNSTLHQTSNANILIKPDLTAFSKTSMDQMEGLFNQGYEDAARTLEKEL</sequence>
<organism evidence="7 8">
    <name type="scientific">Parvicella tangerina</name>
    <dbReference type="NCBI Taxonomy" id="2829795"/>
    <lineage>
        <taxon>Bacteria</taxon>
        <taxon>Pseudomonadati</taxon>
        <taxon>Bacteroidota</taxon>
        <taxon>Flavobacteriia</taxon>
        <taxon>Flavobacteriales</taxon>
        <taxon>Parvicellaceae</taxon>
        <taxon>Parvicella</taxon>
    </lineage>
</organism>
<accession>A0A916NQZ9</accession>
<dbReference type="PANTHER" id="PTHR14226">
    <property type="entry name" value="NEUROPATHY TARGET ESTERASE/SWISS CHEESE D.MELANOGASTER"/>
    <property type="match status" value="1"/>
</dbReference>
<reference evidence="7" key="1">
    <citation type="submission" date="2021-04" db="EMBL/GenBank/DDBJ databases">
        <authorList>
            <person name="Rodrigo-Torres L."/>
            <person name="Arahal R. D."/>
            <person name="Lucena T."/>
        </authorList>
    </citation>
    <scope>NUCLEOTIDE SEQUENCE</scope>
    <source>
        <strain evidence="7">AS29M-1</strain>
    </source>
</reference>
<evidence type="ECO:0000256" key="3">
    <source>
        <dbReference type="ARBA" id="ARBA00023098"/>
    </source>
</evidence>
<gene>
    <name evidence="7" type="ORF">CRYO30217_01218</name>
</gene>
<feature type="active site" description="Proton acceptor" evidence="4">
    <location>
        <position position="155"/>
    </location>
</feature>
<evidence type="ECO:0000256" key="4">
    <source>
        <dbReference type="PROSITE-ProRule" id="PRU01161"/>
    </source>
</evidence>
<dbReference type="AlphaFoldDB" id="A0A916NQZ9"/>
<keyword evidence="1 4" id="KW-0378">Hydrolase</keyword>
<dbReference type="EMBL" id="OU015584">
    <property type="protein sequence ID" value="CAG5080204.1"/>
    <property type="molecule type" value="Genomic_DNA"/>
</dbReference>
<name>A0A916NQZ9_9FLAO</name>
<evidence type="ECO:0000259" key="6">
    <source>
        <dbReference type="PROSITE" id="PS51635"/>
    </source>
</evidence>
<keyword evidence="5" id="KW-0812">Transmembrane</keyword>
<keyword evidence="2 4" id="KW-0442">Lipid degradation</keyword>
<feature type="domain" description="PNPLA" evidence="6">
    <location>
        <begin position="10"/>
        <end position="168"/>
    </location>
</feature>
<protein>
    <submittedName>
        <fullName evidence="7">NTE family protein</fullName>
    </submittedName>
</protein>
<dbReference type="SUPFAM" id="SSF52151">
    <property type="entry name" value="FabD/lysophospholipase-like"/>
    <property type="match status" value="1"/>
</dbReference>
<feature type="active site" description="Nucleophile" evidence="4">
    <location>
        <position position="43"/>
    </location>
</feature>
<dbReference type="KEGG" id="ptan:CRYO30217_01218"/>
<feature type="transmembrane region" description="Helical" evidence="5">
    <location>
        <begin position="38"/>
        <end position="58"/>
    </location>
</feature>
<evidence type="ECO:0000256" key="5">
    <source>
        <dbReference type="SAM" id="Phobius"/>
    </source>
</evidence>
<feature type="short sequence motif" description="GXSXG" evidence="4">
    <location>
        <begin position="41"/>
        <end position="45"/>
    </location>
</feature>
<dbReference type="GO" id="GO:0016787">
    <property type="term" value="F:hydrolase activity"/>
    <property type="evidence" value="ECO:0007669"/>
    <property type="project" value="UniProtKB-UniRule"/>
</dbReference>
<dbReference type="Gene3D" id="3.40.1090.10">
    <property type="entry name" value="Cytosolic phospholipase A2 catalytic domain"/>
    <property type="match status" value="2"/>
</dbReference>
<evidence type="ECO:0000313" key="7">
    <source>
        <dbReference type="EMBL" id="CAG5080204.1"/>
    </source>
</evidence>
<keyword evidence="5" id="KW-0472">Membrane</keyword>
<proteinExistence type="predicted"/>
<dbReference type="GO" id="GO:0016042">
    <property type="term" value="P:lipid catabolic process"/>
    <property type="evidence" value="ECO:0007669"/>
    <property type="project" value="UniProtKB-UniRule"/>
</dbReference>
<dbReference type="PROSITE" id="PS51635">
    <property type="entry name" value="PNPLA"/>
    <property type="match status" value="1"/>
</dbReference>
<dbReference type="InterPro" id="IPR002641">
    <property type="entry name" value="PNPLA_dom"/>
</dbReference>
<feature type="short sequence motif" description="DGA/G" evidence="4">
    <location>
        <begin position="155"/>
        <end position="157"/>
    </location>
</feature>
<dbReference type="InterPro" id="IPR050301">
    <property type="entry name" value="NTE"/>
</dbReference>
<dbReference type="InterPro" id="IPR016035">
    <property type="entry name" value="Acyl_Trfase/lysoPLipase"/>
</dbReference>
<dbReference type="Proteomes" id="UP000683507">
    <property type="component" value="Chromosome"/>
</dbReference>
<dbReference type="CDD" id="cd07205">
    <property type="entry name" value="Pat_PNPLA6_PNPLA7_NTE1_like"/>
    <property type="match status" value="1"/>
</dbReference>
<comment type="caution">
    <text evidence="4">Lacks conserved residue(s) required for the propagation of feature annotation.</text>
</comment>
<evidence type="ECO:0000313" key="8">
    <source>
        <dbReference type="Proteomes" id="UP000683507"/>
    </source>
</evidence>
<keyword evidence="5" id="KW-1133">Transmembrane helix</keyword>
<keyword evidence="3 4" id="KW-0443">Lipid metabolism</keyword>